<gene>
    <name evidence="2" type="ORF">A6A03_17945</name>
</gene>
<keyword evidence="3" id="KW-1185">Reference proteome</keyword>
<dbReference type="EMBL" id="LWQS01000076">
    <property type="protein sequence ID" value="OAN43677.1"/>
    <property type="molecule type" value="Genomic_DNA"/>
</dbReference>
<dbReference type="RefSeq" id="WP_066789984.1">
    <property type="nucleotide sequence ID" value="NZ_LWQS01000076.1"/>
</dbReference>
<dbReference type="AlphaFoldDB" id="A0A178M629"/>
<keyword evidence="1" id="KW-1133">Transmembrane helix</keyword>
<keyword evidence="1" id="KW-0812">Transmembrane</keyword>
<reference evidence="2 3" key="1">
    <citation type="submission" date="2016-04" db="EMBL/GenBank/DDBJ databases">
        <title>Chloroflexus islandicus sp. nov., a thermophilic filamentous anoxygenic phototrophic bacterium from geyser Strokkur (Iceland).</title>
        <authorList>
            <person name="Gaisin V.A."/>
            <person name="Kalashnikov A.M."/>
            <person name="Sukhacheva M.V."/>
            <person name="Grouzdev D.S."/>
            <person name="Ivanov T.M."/>
            <person name="Kuznetsov B."/>
            <person name="Gorlenko V.M."/>
        </authorList>
    </citation>
    <scope>NUCLEOTIDE SEQUENCE [LARGE SCALE GENOMIC DNA]</scope>
    <source>
        <strain evidence="3">isl-2</strain>
    </source>
</reference>
<keyword evidence="1" id="KW-0472">Membrane</keyword>
<evidence type="ECO:0000313" key="2">
    <source>
        <dbReference type="EMBL" id="OAN43677.1"/>
    </source>
</evidence>
<accession>A0A178M629</accession>
<proteinExistence type="predicted"/>
<evidence type="ECO:0008006" key="4">
    <source>
        <dbReference type="Google" id="ProtNLM"/>
    </source>
</evidence>
<name>A0A178M629_9CHLR</name>
<organism evidence="2 3">
    <name type="scientific">Chloroflexus islandicus</name>
    <dbReference type="NCBI Taxonomy" id="1707952"/>
    <lineage>
        <taxon>Bacteria</taxon>
        <taxon>Bacillati</taxon>
        <taxon>Chloroflexota</taxon>
        <taxon>Chloroflexia</taxon>
        <taxon>Chloroflexales</taxon>
        <taxon>Chloroflexineae</taxon>
        <taxon>Chloroflexaceae</taxon>
        <taxon>Chloroflexus</taxon>
    </lineage>
</organism>
<evidence type="ECO:0000313" key="3">
    <source>
        <dbReference type="Proteomes" id="UP000078287"/>
    </source>
</evidence>
<dbReference type="Proteomes" id="UP000078287">
    <property type="component" value="Unassembled WGS sequence"/>
</dbReference>
<evidence type="ECO:0000256" key="1">
    <source>
        <dbReference type="SAM" id="Phobius"/>
    </source>
</evidence>
<sequence>MSVIKTLSVVMYAGDGARLEQAVSAVTVAAARYSLDYEIIIAAGPAAAAAAARVAAARPLVHATYHAQPRRPSYLLRDACSLISGDLVLAIDAAAPPSALAIERLLAAYHGQDVLVGRRTPAPAHPLHHAHTALLRRVLASDQDDPLLPLALFRAELADLLPGDGEPAPPLAHLYAVARRRNYVTGQIALPAQSIPVRPSGVAEVAALMAQGPARGARPALGALAVVASLWLLLRRRR</sequence>
<protein>
    <recommendedName>
        <fullName evidence="4">Glycosyl transferase</fullName>
    </recommendedName>
</protein>
<comment type="caution">
    <text evidence="2">The sequence shown here is derived from an EMBL/GenBank/DDBJ whole genome shotgun (WGS) entry which is preliminary data.</text>
</comment>
<feature type="transmembrane region" description="Helical" evidence="1">
    <location>
        <begin position="216"/>
        <end position="234"/>
    </location>
</feature>